<protein>
    <submittedName>
        <fullName evidence="7">Uncharacterized protein</fullName>
    </submittedName>
</protein>
<dbReference type="FunFam" id="1.10.150.390:FF:000004">
    <property type="entry name" value="DNA-directed RNA polymerase subunit"/>
    <property type="match status" value="1"/>
</dbReference>
<dbReference type="GO" id="GO:0046872">
    <property type="term" value="F:metal ion binding"/>
    <property type="evidence" value="ECO:0007669"/>
    <property type="project" value="UniProtKB-KW"/>
</dbReference>
<organism evidence="7 8">
    <name type="scientific">Tuber borchii</name>
    <name type="common">White truffle</name>
    <dbReference type="NCBI Taxonomy" id="42251"/>
    <lineage>
        <taxon>Eukaryota</taxon>
        <taxon>Fungi</taxon>
        <taxon>Dikarya</taxon>
        <taxon>Ascomycota</taxon>
        <taxon>Pezizomycotina</taxon>
        <taxon>Pezizomycetes</taxon>
        <taxon>Pezizales</taxon>
        <taxon>Tuberaceae</taxon>
        <taxon>Tuber</taxon>
    </lineage>
</organism>
<dbReference type="Proteomes" id="UP000244722">
    <property type="component" value="Unassembled WGS sequence"/>
</dbReference>
<comment type="catalytic activity">
    <reaction evidence="6">
        <text>RNA(n) + a ribonucleoside 5'-triphosphate = RNA(n+1) + diphosphate</text>
        <dbReference type="Rhea" id="RHEA:21248"/>
        <dbReference type="Rhea" id="RHEA-COMP:14527"/>
        <dbReference type="Rhea" id="RHEA-COMP:17342"/>
        <dbReference type="ChEBI" id="CHEBI:33019"/>
        <dbReference type="ChEBI" id="CHEBI:61557"/>
        <dbReference type="ChEBI" id="CHEBI:140395"/>
        <dbReference type="EC" id="2.7.7.6"/>
    </reaction>
</comment>
<keyword evidence="2" id="KW-0479">Metal-binding</keyword>
<evidence type="ECO:0000256" key="4">
    <source>
        <dbReference type="ARBA" id="ARBA00022842"/>
    </source>
</evidence>
<evidence type="ECO:0000313" key="8">
    <source>
        <dbReference type="Proteomes" id="UP000244722"/>
    </source>
</evidence>
<dbReference type="Gene3D" id="1.10.150.390">
    <property type="match status" value="1"/>
</dbReference>
<dbReference type="SUPFAM" id="SSF64484">
    <property type="entry name" value="beta and beta-prime subunits of DNA dependent RNA-polymerase"/>
    <property type="match status" value="1"/>
</dbReference>
<keyword evidence="3" id="KW-0862">Zinc</keyword>
<sequence>MRDSTLQFASFEKTTDHLFEAGFHMKRNAAEVVSERIILCQSMSIGMGALKVFRRHMSDPHDLVAKRLVFQEAYAKMFRHPIEKLGHGMRFLRPPSFFWFGEF</sequence>
<evidence type="ECO:0000256" key="2">
    <source>
        <dbReference type="ARBA" id="ARBA00022723"/>
    </source>
</evidence>
<comment type="subcellular location">
    <subcellularLocation>
        <location evidence="1">Nucleus</location>
    </subcellularLocation>
</comment>
<dbReference type="OrthoDB" id="270392at2759"/>
<dbReference type="STRING" id="42251.A0A2T6ZDD0"/>
<evidence type="ECO:0000256" key="6">
    <source>
        <dbReference type="ARBA" id="ARBA00048552"/>
    </source>
</evidence>
<keyword evidence="8" id="KW-1185">Reference proteome</keyword>
<comment type="caution">
    <text evidence="7">The sequence shown here is derived from an EMBL/GenBank/DDBJ whole genome shotgun (WGS) entry which is preliminary data.</text>
</comment>
<evidence type="ECO:0000256" key="1">
    <source>
        <dbReference type="ARBA" id="ARBA00004123"/>
    </source>
</evidence>
<dbReference type="AlphaFoldDB" id="A0A2T6ZDD0"/>
<accession>A0A2T6ZDD0</accession>
<dbReference type="GO" id="GO:0005634">
    <property type="term" value="C:nucleus"/>
    <property type="evidence" value="ECO:0007669"/>
    <property type="project" value="UniProtKB-SubCell"/>
</dbReference>
<evidence type="ECO:0000256" key="3">
    <source>
        <dbReference type="ARBA" id="ARBA00022833"/>
    </source>
</evidence>
<dbReference type="GO" id="GO:0003899">
    <property type="term" value="F:DNA-directed RNA polymerase activity"/>
    <property type="evidence" value="ECO:0007669"/>
    <property type="project" value="UniProtKB-EC"/>
</dbReference>
<evidence type="ECO:0000256" key="5">
    <source>
        <dbReference type="ARBA" id="ARBA00023242"/>
    </source>
</evidence>
<keyword evidence="5" id="KW-0539">Nucleus</keyword>
<reference evidence="7 8" key="1">
    <citation type="submission" date="2017-04" db="EMBL/GenBank/DDBJ databases">
        <title>Draft genome sequence of Tuber borchii Vittad., a whitish edible truffle.</title>
        <authorList>
            <consortium name="DOE Joint Genome Institute"/>
            <person name="Murat C."/>
            <person name="Kuo A."/>
            <person name="Barry K.W."/>
            <person name="Clum A."/>
            <person name="Dockter R.B."/>
            <person name="Fauchery L."/>
            <person name="Iotti M."/>
            <person name="Kohler A."/>
            <person name="Labutti K."/>
            <person name="Lindquist E.A."/>
            <person name="Lipzen A."/>
            <person name="Ohm R.A."/>
            <person name="Wang M."/>
            <person name="Grigoriev I.V."/>
            <person name="Zambonelli A."/>
            <person name="Martin F.M."/>
        </authorList>
    </citation>
    <scope>NUCLEOTIDE SEQUENCE [LARGE SCALE GENOMIC DNA]</scope>
    <source>
        <strain evidence="7 8">Tbo3840</strain>
    </source>
</reference>
<gene>
    <name evidence="7" type="ORF">B9Z19DRAFT_1068940</name>
</gene>
<keyword evidence="4" id="KW-0460">Magnesium</keyword>
<name>A0A2T6ZDD0_TUBBO</name>
<dbReference type="EMBL" id="NESQ01000372">
    <property type="protein sequence ID" value="PUU73492.1"/>
    <property type="molecule type" value="Genomic_DNA"/>
</dbReference>
<evidence type="ECO:0000313" key="7">
    <source>
        <dbReference type="EMBL" id="PUU73492.1"/>
    </source>
</evidence>
<proteinExistence type="predicted"/>